<accession>A0A094ZJ57</accession>
<protein>
    <submittedName>
        <fullName evidence="3">Sugar-phosphate dehydrogenase</fullName>
    </submittedName>
</protein>
<dbReference type="InterPro" id="IPR036812">
    <property type="entry name" value="NAD(P)_OxRdtase_dom_sf"/>
</dbReference>
<name>A0A094ZJ57_9PROT</name>
<dbReference type="FunFam" id="3.20.20.100:FF:000004">
    <property type="entry name" value="Oxidoreductase, aldo/keto reductase"/>
    <property type="match status" value="1"/>
</dbReference>
<proteinExistence type="predicted"/>
<dbReference type="InterPro" id="IPR020471">
    <property type="entry name" value="AKR"/>
</dbReference>
<dbReference type="PANTHER" id="PTHR43364:SF5">
    <property type="entry name" value="REDUCTASE"/>
    <property type="match status" value="1"/>
</dbReference>
<dbReference type="EMBL" id="JOKM01000077">
    <property type="protein sequence ID" value="KGB22491.1"/>
    <property type="molecule type" value="Genomic_DNA"/>
</dbReference>
<dbReference type="GO" id="GO:0016491">
    <property type="term" value="F:oxidoreductase activity"/>
    <property type="evidence" value="ECO:0007669"/>
    <property type="project" value="UniProtKB-KW"/>
</dbReference>
<evidence type="ECO:0000313" key="4">
    <source>
        <dbReference type="Proteomes" id="UP000029448"/>
    </source>
</evidence>
<dbReference type="CDD" id="cd19087">
    <property type="entry name" value="AKR_AKR12A1_B1_C1"/>
    <property type="match status" value="1"/>
</dbReference>
<keyword evidence="1" id="KW-0560">Oxidoreductase</keyword>
<dbReference type="PATRIC" id="fig|104102.7.peg.2236"/>
<evidence type="ECO:0000259" key="2">
    <source>
        <dbReference type="Pfam" id="PF00248"/>
    </source>
</evidence>
<dbReference type="RefSeq" id="WP_035380756.1">
    <property type="nucleotide sequence ID" value="NZ_JACAOJ010000019.1"/>
</dbReference>
<dbReference type="GO" id="GO:0005829">
    <property type="term" value="C:cytosol"/>
    <property type="evidence" value="ECO:0007669"/>
    <property type="project" value="TreeGrafter"/>
</dbReference>
<dbReference type="GeneID" id="89479804"/>
<keyword evidence="4" id="KW-1185">Reference proteome</keyword>
<dbReference type="Pfam" id="PF00248">
    <property type="entry name" value="Aldo_ket_red"/>
    <property type="match status" value="1"/>
</dbReference>
<dbReference type="PRINTS" id="PR00069">
    <property type="entry name" value="ALDKETRDTASE"/>
</dbReference>
<gene>
    <name evidence="3" type="ORF">AtDm6_2262</name>
</gene>
<evidence type="ECO:0000313" key="3">
    <source>
        <dbReference type="EMBL" id="KGB22491.1"/>
    </source>
</evidence>
<dbReference type="InterPro" id="IPR050523">
    <property type="entry name" value="AKR_Detox_Biosynth"/>
</dbReference>
<dbReference type="STRING" id="104102.AtDm6_2262"/>
<dbReference type="SUPFAM" id="SSF51430">
    <property type="entry name" value="NAD(P)-linked oxidoreductase"/>
    <property type="match status" value="1"/>
</dbReference>
<sequence length="327" mass="36187">MHYTYLGRTGLKVSKFCLGTMNFGMVTDEPTAFTIMDAALDSGINFFDTADVYGGPQTPDMAQGFGTSEEIIGNWLSKDTNRRNQIVLSTKVYQPMGLGPNDKYLSAYHIRKACEDSLRRLKTDHIDLYQMHHIDHRTPWEEIWQAMELLVQQGKVLYVGSSNFGGWHVATAQAAAKARNFMGLVSEQSLYNLTARMIELEVIPSCRHHGLGIIPWSPLGGGLLGGVLGKENGTRRASKLKEIEKYRPQLEAYESLCAELGEQPADVALAWLLHNPVVTAPIVGPRTQEQLASSLKALDVSLSPDTLKRLDEIWPGPGGEAPEAYAW</sequence>
<comment type="caution">
    <text evidence="3">The sequence shown here is derived from an EMBL/GenBank/DDBJ whole genome shotgun (WGS) entry which is preliminary data.</text>
</comment>
<dbReference type="AlphaFoldDB" id="A0A094ZJ57"/>
<dbReference type="InterPro" id="IPR023210">
    <property type="entry name" value="NADP_OxRdtase_dom"/>
</dbReference>
<dbReference type="PANTHER" id="PTHR43364">
    <property type="entry name" value="NADH-SPECIFIC METHYLGLYOXAL REDUCTASE-RELATED"/>
    <property type="match status" value="1"/>
</dbReference>
<reference evidence="3 4" key="1">
    <citation type="submission" date="2014-06" db="EMBL/GenBank/DDBJ databases">
        <title>Functional and comparative genomic analyses of the Drosophila gut microbiota identify candidate symbiosis factors.</title>
        <authorList>
            <person name="Newell P.D."/>
            <person name="Chaston J.M."/>
            <person name="Douglas A.E."/>
        </authorList>
    </citation>
    <scope>NUCLEOTIDE SEQUENCE [LARGE SCALE GENOMIC DNA]</scope>
    <source>
        <strain evidence="3 4">DmCS_006</strain>
    </source>
</reference>
<organism evidence="3 4">
    <name type="scientific">Acetobacter tropicalis</name>
    <dbReference type="NCBI Taxonomy" id="104102"/>
    <lineage>
        <taxon>Bacteria</taxon>
        <taxon>Pseudomonadati</taxon>
        <taxon>Pseudomonadota</taxon>
        <taxon>Alphaproteobacteria</taxon>
        <taxon>Acetobacterales</taxon>
        <taxon>Acetobacteraceae</taxon>
        <taxon>Acetobacter</taxon>
    </lineage>
</organism>
<dbReference type="Proteomes" id="UP000029448">
    <property type="component" value="Unassembled WGS sequence"/>
</dbReference>
<feature type="domain" description="NADP-dependent oxidoreductase" evidence="2">
    <location>
        <begin position="16"/>
        <end position="314"/>
    </location>
</feature>
<dbReference type="Gene3D" id="3.20.20.100">
    <property type="entry name" value="NADP-dependent oxidoreductase domain"/>
    <property type="match status" value="1"/>
</dbReference>
<evidence type="ECO:0000256" key="1">
    <source>
        <dbReference type="ARBA" id="ARBA00023002"/>
    </source>
</evidence>